<dbReference type="PANTHER" id="PTHR13173:SF10">
    <property type="entry name" value="WW DOMAIN-BINDING PROTEIN 4"/>
    <property type="match status" value="1"/>
</dbReference>
<dbReference type="SUPFAM" id="SSF57667">
    <property type="entry name" value="beta-beta-alpha zinc fingers"/>
    <property type="match status" value="1"/>
</dbReference>
<organism evidence="6 7">
    <name type="scientific">Rhizodiscina lignyota</name>
    <dbReference type="NCBI Taxonomy" id="1504668"/>
    <lineage>
        <taxon>Eukaryota</taxon>
        <taxon>Fungi</taxon>
        <taxon>Dikarya</taxon>
        <taxon>Ascomycota</taxon>
        <taxon>Pezizomycotina</taxon>
        <taxon>Dothideomycetes</taxon>
        <taxon>Pleosporomycetidae</taxon>
        <taxon>Aulographales</taxon>
        <taxon>Rhizodiscinaceae</taxon>
        <taxon>Rhizodiscina</taxon>
    </lineage>
</organism>
<dbReference type="OrthoDB" id="191651at2759"/>
<keyword evidence="7" id="KW-1185">Reference proteome</keyword>
<keyword evidence="1" id="KW-0479">Metal-binding</keyword>
<evidence type="ECO:0000313" key="7">
    <source>
        <dbReference type="Proteomes" id="UP000799772"/>
    </source>
</evidence>
<protein>
    <recommendedName>
        <fullName evidence="5">U1-type domain-containing protein</fullName>
    </recommendedName>
</protein>
<feature type="region of interest" description="Disordered" evidence="4">
    <location>
        <begin position="136"/>
        <end position="285"/>
    </location>
</feature>
<dbReference type="Pfam" id="PF06220">
    <property type="entry name" value="zf-U1"/>
    <property type="match status" value="1"/>
</dbReference>
<dbReference type="SMART" id="SM00451">
    <property type="entry name" value="ZnF_U1"/>
    <property type="match status" value="1"/>
</dbReference>
<evidence type="ECO:0000313" key="6">
    <source>
        <dbReference type="EMBL" id="KAF2094522.1"/>
    </source>
</evidence>
<dbReference type="EMBL" id="ML978134">
    <property type="protein sequence ID" value="KAF2094522.1"/>
    <property type="molecule type" value="Genomic_DNA"/>
</dbReference>
<dbReference type="InterPro" id="IPR013085">
    <property type="entry name" value="U1-CZ_Znf_C2H2"/>
</dbReference>
<keyword evidence="3" id="KW-0862">Zinc</keyword>
<dbReference type="AlphaFoldDB" id="A0A9P4I7F6"/>
<dbReference type="GO" id="GO:0071011">
    <property type="term" value="C:precatalytic spliceosome"/>
    <property type="evidence" value="ECO:0007669"/>
    <property type="project" value="TreeGrafter"/>
</dbReference>
<feature type="compositionally biased region" description="Basic and acidic residues" evidence="4">
    <location>
        <begin position="47"/>
        <end position="66"/>
    </location>
</feature>
<dbReference type="InterPro" id="IPR040023">
    <property type="entry name" value="WBP4"/>
</dbReference>
<feature type="compositionally biased region" description="Basic and acidic residues" evidence="4">
    <location>
        <begin position="219"/>
        <end position="260"/>
    </location>
</feature>
<dbReference type="GO" id="GO:0000398">
    <property type="term" value="P:mRNA splicing, via spliceosome"/>
    <property type="evidence" value="ECO:0007669"/>
    <property type="project" value="InterPro"/>
</dbReference>
<evidence type="ECO:0000256" key="3">
    <source>
        <dbReference type="ARBA" id="ARBA00022833"/>
    </source>
</evidence>
<proteinExistence type="predicted"/>
<comment type="caution">
    <text evidence="6">The sequence shown here is derived from an EMBL/GenBank/DDBJ whole genome shotgun (WGS) entry which is preliminary data.</text>
</comment>
<dbReference type="GO" id="GO:0008270">
    <property type="term" value="F:zinc ion binding"/>
    <property type="evidence" value="ECO:0007669"/>
    <property type="project" value="UniProtKB-KW"/>
</dbReference>
<evidence type="ECO:0000256" key="2">
    <source>
        <dbReference type="ARBA" id="ARBA00022771"/>
    </source>
</evidence>
<sequence>MSEYWKSTPKYWCKFCKVYVRDTKFERQQHEATGRHQGNIQRSLRGLHRDQEREEREKQRAKDEVARLNGEAQGSSSGSPNEPPWKKKNAAPPPAPRQATAEDRKRQMLQLAEMGVAIPEEFRRDMAMASEWQTVSERIVGGRSQKKEEDEDLDIKPEARSIGVRKRKLNGEEEEDEAAGQPVKQAWGSAFKKFPGSKGADEDLDALLGGTKPTVKSESVVKKEEDPDDIPIKREESAGDTEDKAGIAKVESDIQVKQEDGEPAPAAASNSGESPIVFKKRKKKP</sequence>
<feature type="domain" description="U1-type" evidence="5">
    <location>
        <begin position="8"/>
        <end position="43"/>
    </location>
</feature>
<dbReference type="PANTHER" id="PTHR13173">
    <property type="entry name" value="WW DOMAIN BINDING PROTEIN 4"/>
    <property type="match status" value="1"/>
</dbReference>
<gene>
    <name evidence="6" type="ORF">NA57DRAFT_80324</name>
</gene>
<dbReference type="Proteomes" id="UP000799772">
    <property type="component" value="Unassembled WGS sequence"/>
</dbReference>
<dbReference type="InterPro" id="IPR036236">
    <property type="entry name" value="Znf_C2H2_sf"/>
</dbReference>
<dbReference type="InterPro" id="IPR003604">
    <property type="entry name" value="Matrin/U1-like-C_Znf_C2H2"/>
</dbReference>
<reference evidence="6" key="1">
    <citation type="journal article" date="2020" name="Stud. Mycol.">
        <title>101 Dothideomycetes genomes: a test case for predicting lifestyles and emergence of pathogens.</title>
        <authorList>
            <person name="Haridas S."/>
            <person name="Albert R."/>
            <person name="Binder M."/>
            <person name="Bloem J."/>
            <person name="Labutti K."/>
            <person name="Salamov A."/>
            <person name="Andreopoulos B."/>
            <person name="Baker S."/>
            <person name="Barry K."/>
            <person name="Bills G."/>
            <person name="Bluhm B."/>
            <person name="Cannon C."/>
            <person name="Castanera R."/>
            <person name="Culley D."/>
            <person name="Daum C."/>
            <person name="Ezra D."/>
            <person name="Gonzalez J."/>
            <person name="Henrissat B."/>
            <person name="Kuo A."/>
            <person name="Liang C."/>
            <person name="Lipzen A."/>
            <person name="Lutzoni F."/>
            <person name="Magnuson J."/>
            <person name="Mondo S."/>
            <person name="Nolan M."/>
            <person name="Ohm R."/>
            <person name="Pangilinan J."/>
            <person name="Park H.-J."/>
            <person name="Ramirez L."/>
            <person name="Alfaro M."/>
            <person name="Sun H."/>
            <person name="Tritt A."/>
            <person name="Yoshinaga Y."/>
            <person name="Zwiers L.-H."/>
            <person name="Turgeon B."/>
            <person name="Goodwin S."/>
            <person name="Spatafora J."/>
            <person name="Crous P."/>
            <person name="Grigoriev I."/>
        </authorList>
    </citation>
    <scope>NUCLEOTIDE SEQUENCE</scope>
    <source>
        <strain evidence="6">CBS 133067</strain>
    </source>
</reference>
<evidence type="ECO:0000256" key="1">
    <source>
        <dbReference type="ARBA" id="ARBA00022723"/>
    </source>
</evidence>
<accession>A0A9P4I7F6</accession>
<evidence type="ECO:0000259" key="5">
    <source>
        <dbReference type="SMART" id="SM00451"/>
    </source>
</evidence>
<evidence type="ECO:0000256" key="4">
    <source>
        <dbReference type="SAM" id="MobiDB-lite"/>
    </source>
</evidence>
<feature type="region of interest" description="Disordered" evidence="4">
    <location>
        <begin position="28"/>
        <end position="112"/>
    </location>
</feature>
<dbReference type="Gene3D" id="3.30.160.60">
    <property type="entry name" value="Classic Zinc Finger"/>
    <property type="match status" value="1"/>
</dbReference>
<keyword evidence="2" id="KW-0863">Zinc-finger</keyword>
<name>A0A9P4I7F6_9PEZI</name>
<dbReference type="GO" id="GO:0003723">
    <property type="term" value="F:RNA binding"/>
    <property type="evidence" value="ECO:0007669"/>
    <property type="project" value="TreeGrafter"/>
</dbReference>